<dbReference type="SUPFAM" id="SSF46589">
    <property type="entry name" value="tRNA-binding arm"/>
    <property type="match status" value="1"/>
</dbReference>
<organism evidence="15 16">
    <name type="scientific">Thermodesulfobacterium commune DSM 2178</name>
    <dbReference type="NCBI Taxonomy" id="289377"/>
    <lineage>
        <taxon>Bacteria</taxon>
        <taxon>Pseudomonadati</taxon>
        <taxon>Thermodesulfobacteriota</taxon>
        <taxon>Thermodesulfobacteria</taxon>
        <taxon>Thermodesulfobacteriales</taxon>
        <taxon>Thermodesulfobacteriaceae</taxon>
        <taxon>Thermodesulfobacterium</taxon>
    </lineage>
</organism>
<name>A0A075WTW6_9BACT</name>
<keyword evidence="6 13" id="KW-0479">Metal-binding</keyword>
<reference evidence="15 16" key="1">
    <citation type="journal article" date="2015" name="Genome Announc.">
        <title>Genome Sequence of a Sulfate-Reducing Thermophilic Bacterium, Thermodesulfobacterium commune DSM 2178T (Phylum Thermodesulfobacteria).</title>
        <authorList>
            <person name="Bhatnagar S."/>
            <person name="Badger J.H."/>
            <person name="Madupu R."/>
            <person name="Khouri H.M."/>
            <person name="O'Connor E.M."/>
            <person name="Robb F.T."/>
            <person name="Ward N.L."/>
            <person name="Eisen J.A."/>
        </authorList>
    </citation>
    <scope>NUCLEOTIDE SEQUENCE [LARGE SCALE GENOMIC DNA]</scope>
    <source>
        <strain evidence="15 16">DSM 2178</strain>
    </source>
</reference>
<dbReference type="STRING" id="289377.HL41_05965"/>
<dbReference type="InterPro" id="IPR002319">
    <property type="entry name" value="Phenylalanyl-tRNA_Synthase"/>
</dbReference>
<evidence type="ECO:0000256" key="4">
    <source>
        <dbReference type="ARBA" id="ARBA00022490"/>
    </source>
</evidence>
<dbReference type="FunFam" id="3.30.930.10:FF:000003">
    <property type="entry name" value="Phenylalanine--tRNA ligase alpha subunit"/>
    <property type="match status" value="1"/>
</dbReference>
<evidence type="ECO:0000256" key="8">
    <source>
        <dbReference type="ARBA" id="ARBA00022840"/>
    </source>
</evidence>
<dbReference type="NCBIfam" id="TIGR00468">
    <property type="entry name" value="pheS"/>
    <property type="match status" value="1"/>
</dbReference>
<dbReference type="Pfam" id="PF01409">
    <property type="entry name" value="tRNA-synt_2d"/>
    <property type="match status" value="1"/>
</dbReference>
<dbReference type="Pfam" id="PF02912">
    <property type="entry name" value="Phe_tRNA-synt_N"/>
    <property type="match status" value="1"/>
</dbReference>
<dbReference type="PANTHER" id="PTHR11538">
    <property type="entry name" value="PHENYLALANYL-TRNA SYNTHETASE"/>
    <property type="match status" value="1"/>
</dbReference>
<keyword evidence="5 13" id="KW-0436">Ligase</keyword>
<comment type="subcellular location">
    <subcellularLocation>
        <location evidence="1 13">Cytoplasm</location>
    </subcellularLocation>
</comment>
<dbReference type="PROSITE" id="PS50862">
    <property type="entry name" value="AA_TRNA_LIGASE_II"/>
    <property type="match status" value="1"/>
</dbReference>
<proteinExistence type="inferred from homology"/>
<comment type="cofactor">
    <cofactor evidence="13">
        <name>Mg(2+)</name>
        <dbReference type="ChEBI" id="CHEBI:18420"/>
    </cofactor>
    <text evidence="13">Binds 2 magnesium ions per tetramer.</text>
</comment>
<feature type="binding site" evidence="13">
    <location>
        <position position="251"/>
    </location>
    <ligand>
        <name>Mg(2+)</name>
        <dbReference type="ChEBI" id="CHEBI:18420"/>
        <note>shared with beta subunit</note>
    </ligand>
</feature>
<keyword evidence="9 13" id="KW-0460">Magnesium</keyword>
<dbReference type="InterPro" id="IPR022911">
    <property type="entry name" value="Phe_tRNA_ligase_alpha1_bac"/>
</dbReference>
<feature type="domain" description="Aminoacyl-transfer RNA synthetases class-II family profile" evidence="14">
    <location>
        <begin position="104"/>
        <end position="327"/>
    </location>
</feature>
<sequence>MVIEELEQLKQEALKNVETLSTLEELNAFRLKYLGKKGVLTSYLKKLKDLPLEEKKQVGTILNELKDLLEEILVKKEQEILFKQEDILPGLDLTLPGRRPVVGGLHPLTQVIKEICEVFGRLGFDMVQGPEVETEYYNFTALNIPEWHPARDMQATFYLKNGSILRTHTSPIQIRTMLERKPPLRIIAPGKVYRCDDDVRHSPMFHQIEGLMVDKEVSFSDLKGVLTYFAKEVFGEKTKVRFRPSYFPFTEPSVEMDISCVICNGKGCRVCSGTGWLEILGAGMVHPEVFKSVNYDVSIWQGFAFGLGIERIAMIKYEIDDIRLFFDNHLYFLESFK</sequence>
<dbReference type="GO" id="GO:0004826">
    <property type="term" value="F:phenylalanine-tRNA ligase activity"/>
    <property type="evidence" value="ECO:0007669"/>
    <property type="project" value="UniProtKB-UniRule"/>
</dbReference>
<keyword evidence="16" id="KW-1185">Reference proteome</keyword>
<dbReference type="InterPro" id="IPR004529">
    <property type="entry name" value="Phe-tRNA-synth_IIc_asu"/>
</dbReference>
<evidence type="ECO:0000256" key="11">
    <source>
        <dbReference type="ARBA" id="ARBA00023146"/>
    </source>
</evidence>
<dbReference type="PANTHER" id="PTHR11538:SF41">
    <property type="entry name" value="PHENYLALANINE--TRNA LIGASE, MITOCHONDRIAL"/>
    <property type="match status" value="1"/>
</dbReference>
<keyword evidence="11 13" id="KW-0030">Aminoacyl-tRNA synthetase</keyword>
<evidence type="ECO:0000256" key="1">
    <source>
        <dbReference type="ARBA" id="ARBA00004496"/>
    </source>
</evidence>
<gene>
    <name evidence="13 15" type="primary">pheS</name>
    <name evidence="15" type="ORF">HL41_05965</name>
</gene>
<evidence type="ECO:0000256" key="13">
    <source>
        <dbReference type="HAMAP-Rule" id="MF_00281"/>
    </source>
</evidence>
<comment type="subunit">
    <text evidence="3 13">Tetramer of two alpha and two beta subunits.</text>
</comment>
<accession>A0A075WTW6</accession>
<dbReference type="eggNOG" id="COG0016">
    <property type="taxonomic scope" value="Bacteria"/>
</dbReference>
<dbReference type="SUPFAM" id="SSF55681">
    <property type="entry name" value="Class II aaRS and biotin synthetases"/>
    <property type="match status" value="1"/>
</dbReference>
<dbReference type="EC" id="6.1.1.20" evidence="13"/>
<dbReference type="GO" id="GO:0005737">
    <property type="term" value="C:cytoplasm"/>
    <property type="evidence" value="ECO:0007669"/>
    <property type="project" value="UniProtKB-SubCell"/>
</dbReference>
<protein>
    <recommendedName>
        <fullName evidence="13">Phenylalanine--tRNA ligase alpha subunit</fullName>
        <ecNumber evidence="13">6.1.1.20</ecNumber>
    </recommendedName>
    <alternativeName>
        <fullName evidence="13">Phenylalanyl-tRNA synthetase alpha subunit</fullName>
        <shortName evidence="13">PheRS</shortName>
    </alternativeName>
</protein>
<evidence type="ECO:0000313" key="16">
    <source>
        <dbReference type="Proteomes" id="UP000028481"/>
    </source>
</evidence>
<dbReference type="GO" id="GO:0005524">
    <property type="term" value="F:ATP binding"/>
    <property type="evidence" value="ECO:0007669"/>
    <property type="project" value="UniProtKB-UniRule"/>
</dbReference>
<dbReference type="CDD" id="cd00496">
    <property type="entry name" value="PheRS_alpha_core"/>
    <property type="match status" value="1"/>
</dbReference>
<dbReference type="Proteomes" id="UP000028481">
    <property type="component" value="Chromosome"/>
</dbReference>
<keyword evidence="8 13" id="KW-0067">ATP-binding</keyword>
<dbReference type="InterPro" id="IPR004188">
    <property type="entry name" value="Phe-tRNA_ligase_II_N"/>
</dbReference>
<evidence type="ECO:0000259" key="14">
    <source>
        <dbReference type="PROSITE" id="PS50862"/>
    </source>
</evidence>
<dbReference type="GO" id="GO:0006432">
    <property type="term" value="P:phenylalanyl-tRNA aminoacylation"/>
    <property type="evidence" value="ECO:0007669"/>
    <property type="project" value="UniProtKB-UniRule"/>
</dbReference>
<dbReference type="GO" id="GO:0000049">
    <property type="term" value="F:tRNA binding"/>
    <property type="evidence" value="ECO:0007669"/>
    <property type="project" value="InterPro"/>
</dbReference>
<comment type="similarity">
    <text evidence="2 13">Belongs to the class-II aminoacyl-tRNA synthetase family. Phe-tRNA synthetase alpha subunit type 1 subfamily.</text>
</comment>
<dbReference type="InterPro" id="IPR006195">
    <property type="entry name" value="aa-tRNA-synth_II"/>
</dbReference>
<comment type="catalytic activity">
    <reaction evidence="12 13">
        <text>tRNA(Phe) + L-phenylalanine + ATP = L-phenylalanyl-tRNA(Phe) + AMP + diphosphate + H(+)</text>
        <dbReference type="Rhea" id="RHEA:19413"/>
        <dbReference type="Rhea" id="RHEA-COMP:9668"/>
        <dbReference type="Rhea" id="RHEA-COMP:9699"/>
        <dbReference type="ChEBI" id="CHEBI:15378"/>
        <dbReference type="ChEBI" id="CHEBI:30616"/>
        <dbReference type="ChEBI" id="CHEBI:33019"/>
        <dbReference type="ChEBI" id="CHEBI:58095"/>
        <dbReference type="ChEBI" id="CHEBI:78442"/>
        <dbReference type="ChEBI" id="CHEBI:78531"/>
        <dbReference type="ChEBI" id="CHEBI:456215"/>
        <dbReference type="EC" id="6.1.1.20"/>
    </reaction>
</comment>
<keyword evidence="10 13" id="KW-0648">Protein biosynthesis</keyword>
<dbReference type="HAMAP" id="MF_00281">
    <property type="entry name" value="Phe_tRNA_synth_alpha1"/>
    <property type="match status" value="1"/>
</dbReference>
<dbReference type="InterPro" id="IPR045864">
    <property type="entry name" value="aa-tRNA-synth_II/BPL/LPL"/>
</dbReference>
<evidence type="ECO:0000256" key="2">
    <source>
        <dbReference type="ARBA" id="ARBA00010207"/>
    </source>
</evidence>
<dbReference type="Gene3D" id="3.30.930.10">
    <property type="entry name" value="Bira Bifunctional Protein, Domain 2"/>
    <property type="match status" value="1"/>
</dbReference>
<dbReference type="PaxDb" id="289377-HL41_05965"/>
<dbReference type="KEGG" id="tcm:HL41_05965"/>
<dbReference type="InterPro" id="IPR010978">
    <property type="entry name" value="tRNA-bd_arm"/>
</dbReference>
<evidence type="ECO:0000256" key="6">
    <source>
        <dbReference type="ARBA" id="ARBA00022723"/>
    </source>
</evidence>
<evidence type="ECO:0000256" key="9">
    <source>
        <dbReference type="ARBA" id="ARBA00022842"/>
    </source>
</evidence>
<keyword evidence="4 13" id="KW-0963">Cytoplasm</keyword>
<evidence type="ECO:0000256" key="3">
    <source>
        <dbReference type="ARBA" id="ARBA00011209"/>
    </source>
</evidence>
<dbReference type="EMBL" id="CP008796">
    <property type="protein sequence ID" value="AIH04316.1"/>
    <property type="molecule type" value="Genomic_DNA"/>
</dbReference>
<keyword evidence="7 13" id="KW-0547">Nucleotide-binding</keyword>
<evidence type="ECO:0000256" key="5">
    <source>
        <dbReference type="ARBA" id="ARBA00022598"/>
    </source>
</evidence>
<dbReference type="HOGENOM" id="CLU_025086_0_1_0"/>
<dbReference type="RefSeq" id="WP_028843067.1">
    <property type="nucleotide sequence ID" value="NZ_CP008796.1"/>
</dbReference>
<evidence type="ECO:0000313" key="15">
    <source>
        <dbReference type="EMBL" id="AIH04316.1"/>
    </source>
</evidence>
<evidence type="ECO:0000256" key="12">
    <source>
        <dbReference type="ARBA" id="ARBA00049255"/>
    </source>
</evidence>
<dbReference type="AlphaFoldDB" id="A0A075WTW6"/>
<evidence type="ECO:0000256" key="10">
    <source>
        <dbReference type="ARBA" id="ARBA00022917"/>
    </source>
</evidence>
<dbReference type="GO" id="GO:0000287">
    <property type="term" value="F:magnesium ion binding"/>
    <property type="evidence" value="ECO:0007669"/>
    <property type="project" value="UniProtKB-UniRule"/>
</dbReference>
<evidence type="ECO:0000256" key="7">
    <source>
        <dbReference type="ARBA" id="ARBA00022741"/>
    </source>
</evidence>
<dbReference type="OrthoDB" id="9800719at2"/>